<evidence type="ECO:0000313" key="3">
    <source>
        <dbReference type="Proteomes" id="UP000517252"/>
    </source>
</evidence>
<dbReference type="OrthoDB" id="20872at2759"/>
<name>A0A6V8QWJ4_TRIAP</name>
<evidence type="ECO:0000259" key="1">
    <source>
        <dbReference type="Pfam" id="PF14479"/>
    </source>
</evidence>
<dbReference type="InterPro" id="IPR038305">
    <property type="entry name" value="HeLo_sf"/>
</dbReference>
<dbReference type="InterPro" id="IPR029498">
    <property type="entry name" value="HeLo_dom"/>
</dbReference>
<organism evidence="2 3">
    <name type="scientific">Trichoderma asperellum</name>
    <name type="common">Filamentous fungus</name>
    <dbReference type="NCBI Taxonomy" id="101201"/>
    <lineage>
        <taxon>Eukaryota</taxon>
        <taxon>Fungi</taxon>
        <taxon>Dikarya</taxon>
        <taxon>Ascomycota</taxon>
        <taxon>Pezizomycotina</taxon>
        <taxon>Sordariomycetes</taxon>
        <taxon>Hypocreomycetidae</taxon>
        <taxon>Hypocreales</taxon>
        <taxon>Hypocreaceae</taxon>
        <taxon>Trichoderma</taxon>
    </lineage>
</organism>
<proteinExistence type="predicted"/>
<protein>
    <submittedName>
        <fullName evidence="2">Heterokaryon incompatibility protein s</fullName>
    </submittedName>
</protein>
<reference evidence="2 3" key="1">
    <citation type="submission" date="2020-07" db="EMBL/GenBank/DDBJ databases">
        <title>Trichoderma asperellum IC-1 whole genome shotgun sequence.</title>
        <authorList>
            <person name="Kanamasa S."/>
            <person name="Takahashi H."/>
        </authorList>
    </citation>
    <scope>NUCLEOTIDE SEQUENCE [LARGE SCALE GENOMIC DNA]</scope>
    <source>
        <strain evidence="2 3">IC-1</strain>
    </source>
</reference>
<dbReference type="Gene3D" id="1.20.120.1020">
    <property type="entry name" value="Prion-inhibition and propagation, HeLo domain"/>
    <property type="match status" value="1"/>
</dbReference>
<gene>
    <name evidence="2" type="ORF">TASIC1_0007022200</name>
</gene>
<dbReference type="PANTHER" id="PTHR37542">
    <property type="entry name" value="HELO DOMAIN-CONTAINING PROTEIN-RELATED"/>
    <property type="match status" value="1"/>
</dbReference>
<dbReference type="Proteomes" id="UP000517252">
    <property type="component" value="Unassembled WGS sequence"/>
</dbReference>
<dbReference type="EMBL" id="BLZH01000007">
    <property type="protein sequence ID" value="GFP56730.1"/>
    <property type="molecule type" value="Genomic_DNA"/>
</dbReference>
<dbReference type="Pfam" id="PF14479">
    <property type="entry name" value="HeLo"/>
    <property type="match status" value="1"/>
</dbReference>
<dbReference type="PANTHER" id="PTHR37542:SF3">
    <property type="entry name" value="PRION-INHIBITION AND PROPAGATION HELO DOMAIN-CONTAINING PROTEIN"/>
    <property type="match status" value="1"/>
</dbReference>
<evidence type="ECO:0000313" key="2">
    <source>
        <dbReference type="EMBL" id="GFP56730.1"/>
    </source>
</evidence>
<comment type="caution">
    <text evidence="2">The sequence shown here is derived from an EMBL/GenBank/DDBJ whole genome shotgun (WGS) entry which is preliminary data.</text>
</comment>
<feature type="domain" description="Prion-inhibition and propagation HeLo" evidence="1">
    <location>
        <begin position="20"/>
        <end position="130"/>
    </location>
</feature>
<dbReference type="AlphaFoldDB" id="A0A6V8QWJ4"/>
<sequence length="191" mass="21521">MGSISRNNKLRQREIPAGYEIMELFADAKAASKRFEKRNGNTAMPALDPIEELDGVSALLHEKMQDLVKKRQGKFELEQDEWTLYEEKNFTRLIEDIGELVDGLIELFPGIQEEQRKLCEEEVSEMSTKRGMLPLIRDIAASQDKLLSDTAAKAIRPTTTSSRSVVFSGVNSGLQIGNNSGQISNIRFDTW</sequence>
<accession>A0A6V8QWJ4</accession>